<name>A0A9J5WLF0_SOLCO</name>
<dbReference type="EMBL" id="JACXVP010000011">
    <property type="protein sequence ID" value="KAG5576346.1"/>
    <property type="molecule type" value="Genomic_DNA"/>
</dbReference>
<comment type="caution">
    <text evidence="1">The sequence shown here is derived from an EMBL/GenBank/DDBJ whole genome shotgun (WGS) entry which is preliminary data.</text>
</comment>
<keyword evidence="2" id="KW-1185">Reference proteome</keyword>
<evidence type="ECO:0000313" key="2">
    <source>
        <dbReference type="Proteomes" id="UP000824120"/>
    </source>
</evidence>
<evidence type="ECO:0000313" key="1">
    <source>
        <dbReference type="EMBL" id="KAG5576346.1"/>
    </source>
</evidence>
<accession>A0A9J5WLF0</accession>
<gene>
    <name evidence="1" type="ORF">H5410_056480</name>
</gene>
<sequence>MKKKSRSRRPNDAKVDVCWTCGKTDEETKGKILAILDEPFSESSGTSDECSDDEDIDLDYDSDKSQSGRDCICTEVFCT</sequence>
<dbReference type="AlphaFoldDB" id="A0A9J5WLF0"/>
<proteinExistence type="predicted"/>
<organism evidence="1 2">
    <name type="scientific">Solanum commersonii</name>
    <name type="common">Commerson's wild potato</name>
    <name type="synonym">Commerson's nightshade</name>
    <dbReference type="NCBI Taxonomy" id="4109"/>
    <lineage>
        <taxon>Eukaryota</taxon>
        <taxon>Viridiplantae</taxon>
        <taxon>Streptophyta</taxon>
        <taxon>Embryophyta</taxon>
        <taxon>Tracheophyta</taxon>
        <taxon>Spermatophyta</taxon>
        <taxon>Magnoliopsida</taxon>
        <taxon>eudicotyledons</taxon>
        <taxon>Gunneridae</taxon>
        <taxon>Pentapetalae</taxon>
        <taxon>asterids</taxon>
        <taxon>lamiids</taxon>
        <taxon>Solanales</taxon>
        <taxon>Solanaceae</taxon>
        <taxon>Solanoideae</taxon>
        <taxon>Solaneae</taxon>
        <taxon>Solanum</taxon>
    </lineage>
</organism>
<dbReference type="Proteomes" id="UP000824120">
    <property type="component" value="Chromosome 11"/>
</dbReference>
<protein>
    <submittedName>
        <fullName evidence="1">Uncharacterized protein</fullName>
    </submittedName>
</protein>
<reference evidence="1 2" key="1">
    <citation type="submission" date="2020-09" db="EMBL/GenBank/DDBJ databases">
        <title>De no assembly of potato wild relative species, Solanum commersonii.</title>
        <authorList>
            <person name="Cho K."/>
        </authorList>
    </citation>
    <scope>NUCLEOTIDE SEQUENCE [LARGE SCALE GENOMIC DNA]</scope>
    <source>
        <strain evidence="1">LZ3.2</strain>
        <tissue evidence="1">Leaf</tissue>
    </source>
</reference>